<dbReference type="PANTHER" id="PTHR16222">
    <property type="entry name" value="ADP-RIBOSYLGLYCOHYDROLASE"/>
    <property type="match status" value="1"/>
</dbReference>
<feature type="binding site" evidence="1">
    <location>
        <position position="217"/>
    </location>
    <ligand>
        <name>Mg(2+)</name>
        <dbReference type="ChEBI" id="CHEBI:18420"/>
        <label>1</label>
    </ligand>
</feature>
<feature type="binding site" evidence="1">
    <location>
        <position position="218"/>
    </location>
    <ligand>
        <name>Mg(2+)</name>
        <dbReference type="ChEBI" id="CHEBI:18420"/>
        <label>1</label>
    </ligand>
</feature>
<reference evidence="2 3" key="1">
    <citation type="submission" date="2011-10" db="EMBL/GenBank/DDBJ databases">
        <title>The Noncontiguous Finished genome of Thermanaerovibrio velox DSM 12556.</title>
        <authorList>
            <consortium name="US DOE Joint Genome Institute (JGI-PGF)"/>
            <person name="Lucas S."/>
            <person name="Copeland A."/>
            <person name="Lapidus A."/>
            <person name="Glavina del Rio T."/>
            <person name="Dalin E."/>
            <person name="Tice H."/>
            <person name="Bruce D."/>
            <person name="Goodwin L."/>
            <person name="Pitluck S."/>
            <person name="Peters L."/>
            <person name="Mikhailova N."/>
            <person name="Teshima H."/>
            <person name="Kyrpides N."/>
            <person name="Mavromatis K."/>
            <person name="Ivanova N."/>
            <person name="Markowitz V."/>
            <person name="Cheng J.-F."/>
            <person name="Hugenholtz P."/>
            <person name="Woyke T."/>
            <person name="Wu D."/>
            <person name="Spring S."/>
            <person name="Brambilla E.-M."/>
            <person name="Klenk H.-P."/>
            <person name="Eisen J.A."/>
        </authorList>
    </citation>
    <scope>NUCLEOTIDE SEQUENCE [LARGE SCALE GENOMIC DNA]</scope>
    <source>
        <strain evidence="2 3">DSM 12556</strain>
    </source>
</reference>
<protein>
    <submittedName>
        <fullName evidence="2">ADP-ribosylglycohydrolase</fullName>
    </submittedName>
</protein>
<dbReference type="SUPFAM" id="SSF101478">
    <property type="entry name" value="ADP-ribosylglycohydrolase"/>
    <property type="match status" value="1"/>
</dbReference>
<name>H0UQM3_9BACT</name>
<keyword evidence="1" id="KW-0479">Metal-binding</keyword>
<feature type="binding site" evidence="1">
    <location>
        <position position="215"/>
    </location>
    <ligand>
        <name>Mg(2+)</name>
        <dbReference type="ChEBI" id="CHEBI:18420"/>
        <label>1</label>
    </ligand>
</feature>
<organism evidence="2 3">
    <name type="scientific">Thermanaerovibrio velox DSM 12556</name>
    <dbReference type="NCBI Taxonomy" id="926567"/>
    <lineage>
        <taxon>Bacteria</taxon>
        <taxon>Thermotogati</taxon>
        <taxon>Synergistota</taxon>
        <taxon>Synergistia</taxon>
        <taxon>Synergistales</taxon>
        <taxon>Synergistaceae</taxon>
        <taxon>Thermanaerovibrio</taxon>
    </lineage>
</organism>
<dbReference type="PANTHER" id="PTHR16222:SF12">
    <property type="entry name" value="ADP-RIBOSYLGLYCOHYDROLASE-RELATED"/>
    <property type="match status" value="1"/>
</dbReference>
<gene>
    <name evidence="2" type="ORF">TheveDRAFT_1669</name>
</gene>
<comment type="cofactor">
    <cofactor evidence="1">
        <name>Mg(2+)</name>
        <dbReference type="ChEBI" id="CHEBI:18420"/>
    </cofactor>
    <text evidence="1">Binds 2 magnesium ions per subunit.</text>
</comment>
<dbReference type="GO" id="GO:0016787">
    <property type="term" value="F:hydrolase activity"/>
    <property type="evidence" value="ECO:0007669"/>
    <property type="project" value="UniProtKB-KW"/>
</dbReference>
<dbReference type="RefSeq" id="WP_006584281.1">
    <property type="nucleotide sequence ID" value="NZ_CM001377.1"/>
</dbReference>
<dbReference type="Pfam" id="PF03747">
    <property type="entry name" value="ADP_ribosyl_GH"/>
    <property type="match status" value="1"/>
</dbReference>
<dbReference type="InterPro" id="IPR005502">
    <property type="entry name" value="Ribosyl_crysJ1"/>
</dbReference>
<evidence type="ECO:0000313" key="3">
    <source>
        <dbReference type="Proteomes" id="UP000005730"/>
    </source>
</evidence>
<feature type="binding site" evidence="1">
    <location>
        <position position="35"/>
    </location>
    <ligand>
        <name>Mg(2+)</name>
        <dbReference type="ChEBI" id="CHEBI:18420"/>
        <label>1</label>
    </ligand>
</feature>
<dbReference type="STRING" id="926567.TheveDRAFT_1669"/>
<dbReference type="HOGENOM" id="CLU_024566_1_0_0"/>
<dbReference type="EMBL" id="CM001377">
    <property type="protein sequence ID" value="EHM10787.1"/>
    <property type="molecule type" value="Genomic_DNA"/>
</dbReference>
<dbReference type="GO" id="GO:0046872">
    <property type="term" value="F:metal ion binding"/>
    <property type="evidence" value="ECO:0007669"/>
    <property type="project" value="UniProtKB-KW"/>
</dbReference>
<sequence length="265" mass="28903">MLGAIIGDIVGSRFERTGHKGRDFELFHPRCRFTDDTVMTLAVAKAILVSRGIVSLVGDNAVRCMRELGRLYPDRGYGSMFARWLSSPEPAPYGSRGNGAAMRVSPCGFAARGLEEARELAFEVTRVTHDHPEAIKGAEAVASAVFLARSGASLEDMRRHVQDNYYPTGFTLDEIREGYSFSSACEDTVPQALQAFFESRSFEEAVRNAVSLGGDTDTLGAVAGSVAEAFYGIPRALRDQAMAFLDERLRGILGEFEAQYPPSIT</sequence>
<dbReference type="OrthoDB" id="9814572at2"/>
<dbReference type="Proteomes" id="UP000005730">
    <property type="component" value="Chromosome"/>
</dbReference>
<feature type="binding site" evidence="1">
    <location>
        <position position="36"/>
    </location>
    <ligand>
        <name>Mg(2+)</name>
        <dbReference type="ChEBI" id="CHEBI:18420"/>
        <label>1</label>
    </ligand>
</feature>
<dbReference type="InterPro" id="IPR036705">
    <property type="entry name" value="Ribosyl_crysJ1_sf"/>
</dbReference>
<keyword evidence="3" id="KW-1185">Reference proteome</keyword>
<feature type="binding site" evidence="1">
    <location>
        <position position="34"/>
    </location>
    <ligand>
        <name>Mg(2+)</name>
        <dbReference type="ChEBI" id="CHEBI:18420"/>
        <label>1</label>
    </ligand>
</feature>
<evidence type="ECO:0000313" key="2">
    <source>
        <dbReference type="EMBL" id="EHM10787.1"/>
    </source>
</evidence>
<dbReference type="Gene3D" id="1.10.4080.10">
    <property type="entry name" value="ADP-ribosylation/Crystallin J1"/>
    <property type="match status" value="1"/>
</dbReference>
<accession>H0UQM3</accession>
<evidence type="ECO:0000256" key="1">
    <source>
        <dbReference type="PIRSR" id="PIRSR605502-1"/>
    </source>
</evidence>
<keyword evidence="2" id="KW-0378">Hydrolase</keyword>
<dbReference type="eggNOG" id="COG1397">
    <property type="taxonomic scope" value="Bacteria"/>
</dbReference>
<dbReference type="AlphaFoldDB" id="H0UQM3"/>
<dbReference type="InterPro" id="IPR050792">
    <property type="entry name" value="ADP-ribosylglycohydrolase"/>
</dbReference>
<keyword evidence="1" id="KW-0460">Magnesium</keyword>
<proteinExistence type="predicted"/>